<dbReference type="AlphaFoldDB" id="A0AAU8ZS29"/>
<evidence type="ECO:0000313" key="1">
    <source>
        <dbReference type="EMBL" id="AWC95923.1"/>
    </source>
</evidence>
<protein>
    <submittedName>
        <fullName evidence="1">Response regulator</fullName>
    </submittedName>
</protein>
<organism evidence="1 2">
    <name type="scientific">Morganella morganii</name>
    <name type="common">Proteus morganii</name>
    <dbReference type="NCBI Taxonomy" id="582"/>
    <lineage>
        <taxon>Bacteria</taxon>
        <taxon>Pseudomonadati</taxon>
        <taxon>Pseudomonadota</taxon>
        <taxon>Gammaproteobacteria</taxon>
        <taxon>Enterobacterales</taxon>
        <taxon>Morganellaceae</taxon>
        <taxon>Morganella</taxon>
    </lineage>
</organism>
<dbReference type="EMBL" id="CP028956">
    <property type="protein sequence ID" value="AWC95923.1"/>
    <property type="molecule type" value="Genomic_DNA"/>
</dbReference>
<name>A0AAU8ZS29_MORMO</name>
<proteinExistence type="predicted"/>
<gene>
    <name evidence="1" type="ORF">AM380_04665</name>
</gene>
<dbReference type="InterPro" id="IPR011006">
    <property type="entry name" value="CheY-like_superfamily"/>
</dbReference>
<evidence type="ECO:0000313" key="2">
    <source>
        <dbReference type="Proteomes" id="UP000244682"/>
    </source>
</evidence>
<sequence length="350" mass="40060">MKILFVEDNQQDQLLCFNAVEDFNEDNNCNVVIDCCDNVEAALIKLSGSYYDGAIIDMKLANEGNEGNEVLDEIKRTFRRIPVAIMTGTPDVISPEDFPLVEIYKKGDSEYQSIISELYMIYKTGLTKIMGGKGEIEKKLGEIFINNILPQRSSWMGYAKKDSIKTEKALLRYTLNHLVQLLDNDVETCFPEEMYIYPLISSSISIGCILQKKSNNCYYIIMNPACDLAVRPNGNCNTDRALLVEIQPVEDVFTDFNWSNLSVGNRKELNKLYKNNKTGYYHWLPKVDFFPGGTINFRRVSTYSECELDTDFHKSNLQISPSFIKDIVSRFSSYYARQGQPDIEYDIIAH</sequence>
<accession>A0AAU8ZS29</accession>
<dbReference type="CDD" id="cd00156">
    <property type="entry name" value="REC"/>
    <property type="match status" value="1"/>
</dbReference>
<dbReference type="Gene3D" id="3.40.50.2300">
    <property type="match status" value="1"/>
</dbReference>
<dbReference type="Proteomes" id="UP000244682">
    <property type="component" value="Chromosome"/>
</dbReference>
<dbReference type="SUPFAM" id="SSF52172">
    <property type="entry name" value="CheY-like"/>
    <property type="match status" value="1"/>
</dbReference>
<reference evidence="1 2" key="1">
    <citation type="submission" date="2018-04" db="EMBL/GenBank/DDBJ databases">
        <title>Whole genome sequencing of Morganella morganii AR_0133.</title>
        <authorList>
            <person name="Conlan S."/>
            <person name="Thomas P.J."/>
            <person name="Mullikin J."/>
            <person name="Frank K.M."/>
            <person name="Segre J.A."/>
        </authorList>
    </citation>
    <scope>NUCLEOTIDE SEQUENCE [LARGE SCALE GENOMIC DNA]</scope>
    <source>
        <strain evidence="1 2">AR_0133</strain>
    </source>
</reference>